<evidence type="ECO:0000313" key="2">
    <source>
        <dbReference type="EMBL" id="KAH6833201.1"/>
    </source>
</evidence>
<keyword evidence="3" id="KW-1185">Reference proteome</keyword>
<dbReference type="InterPro" id="IPR029058">
    <property type="entry name" value="AB_hydrolase_fold"/>
</dbReference>
<dbReference type="GO" id="GO:0019748">
    <property type="term" value="P:secondary metabolic process"/>
    <property type="evidence" value="ECO:0007669"/>
    <property type="project" value="TreeGrafter"/>
</dbReference>
<organism evidence="2 3">
    <name type="scientific">Perilla frutescens var. hirtella</name>
    <name type="common">Perilla citriodora</name>
    <name type="synonym">Perilla setoyensis</name>
    <dbReference type="NCBI Taxonomy" id="608512"/>
    <lineage>
        <taxon>Eukaryota</taxon>
        <taxon>Viridiplantae</taxon>
        <taxon>Streptophyta</taxon>
        <taxon>Embryophyta</taxon>
        <taxon>Tracheophyta</taxon>
        <taxon>Spermatophyta</taxon>
        <taxon>Magnoliopsida</taxon>
        <taxon>eudicotyledons</taxon>
        <taxon>Gunneridae</taxon>
        <taxon>Pentapetalae</taxon>
        <taxon>asterids</taxon>
        <taxon>lamiids</taxon>
        <taxon>Lamiales</taxon>
        <taxon>Lamiaceae</taxon>
        <taxon>Nepetoideae</taxon>
        <taxon>Elsholtzieae</taxon>
        <taxon>Perilla</taxon>
    </lineage>
</organism>
<evidence type="ECO:0000256" key="1">
    <source>
        <dbReference type="ARBA" id="ARBA00009431"/>
    </source>
</evidence>
<gene>
    <name evidence="2" type="ORF">C2S53_008144</name>
</gene>
<feature type="non-terminal residue" evidence="2">
    <location>
        <position position="1"/>
    </location>
</feature>
<accession>A0AAD4PBD6</accession>
<dbReference type="GO" id="GO:0016747">
    <property type="term" value="F:acyltransferase activity, transferring groups other than amino-acyl groups"/>
    <property type="evidence" value="ECO:0007669"/>
    <property type="project" value="TreeGrafter"/>
</dbReference>
<proteinExistence type="inferred from homology"/>
<dbReference type="Proteomes" id="UP001190926">
    <property type="component" value="Unassembled WGS sequence"/>
</dbReference>
<dbReference type="AlphaFoldDB" id="A0AAD4PBD6"/>
<dbReference type="GO" id="GO:0006508">
    <property type="term" value="P:proteolysis"/>
    <property type="evidence" value="ECO:0007669"/>
    <property type="project" value="InterPro"/>
</dbReference>
<reference evidence="2 3" key="1">
    <citation type="journal article" date="2021" name="Nat. Commun.">
        <title>Incipient diploidization of the medicinal plant Perilla within 10,000 years.</title>
        <authorList>
            <person name="Zhang Y."/>
            <person name="Shen Q."/>
            <person name="Leng L."/>
            <person name="Zhang D."/>
            <person name="Chen S."/>
            <person name="Shi Y."/>
            <person name="Ning Z."/>
            <person name="Chen S."/>
        </authorList>
    </citation>
    <scope>NUCLEOTIDE SEQUENCE [LARGE SCALE GENOMIC DNA]</scope>
    <source>
        <strain evidence="3">cv. PC099</strain>
    </source>
</reference>
<dbReference type="Pfam" id="PF00450">
    <property type="entry name" value="Peptidase_S10"/>
    <property type="match status" value="1"/>
</dbReference>
<dbReference type="PANTHER" id="PTHR11802">
    <property type="entry name" value="SERINE PROTEASE FAMILY S10 SERINE CARBOXYPEPTIDASE"/>
    <property type="match status" value="1"/>
</dbReference>
<evidence type="ECO:0008006" key="4">
    <source>
        <dbReference type="Google" id="ProtNLM"/>
    </source>
</evidence>
<feature type="non-terminal residue" evidence="2">
    <location>
        <position position="96"/>
    </location>
</feature>
<sequence>GTITDWKRCSKSLIYEYDVESVVQHHQLLSDRGFQALVYSGDHDMVVPYMGTLKWIRQLNVTLDEEWRPWNVDGQVAGYVEKFKNKQAYIMFATVK</sequence>
<comment type="caution">
    <text evidence="2">The sequence shown here is derived from an EMBL/GenBank/DDBJ whole genome shotgun (WGS) entry which is preliminary data.</text>
</comment>
<dbReference type="InterPro" id="IPR001563">
    <property type="entry name" value="Peptidase_S10"/>
</dbReference>
<name>A0AAD4PBD6_PERFH</name>
<dbReference type="EMBL" id="SDAM02000059">
    <property type="protein sequence ID" value="KAH6833201.1"/>
    <property type="molecule type" value="Genomic_DNA"/>
</dbReference>
<comment type="similarity">
    <text evidence="1">Belongs to the peptidase S10 family.</text>
</comment>
<dbReference type="Gene3D" id="3.40.50.12670">
    <property type="match status" value="1"/>
</dbReference>
<protein>
    <recommendedName>
        <fullName evidence="4">Serine carboxypeptidase</fullName>
    </recommendedName>
</protein>
<dbReference type="PANTHER" id="PTHR11802:SF224">
    <property type="entry name" value="SERINE CARBOXYPEPTIDASE-LIKE 7 ISOFORM X1"/>
    <property type="match status" value="1"/>
</dbReference>
<dbReference type="GO" id="GO:0004185">
    <property type="term" value="F:serine-type carboxypeptidase activity"/>
    <property type="evidence" value="ECO:0007669"/>
    <property type="project" value="InterPro"/>
</dbReference>
<dbReference type="SUPFAM" id="SSF53474">
    <property type="entry name" value="alpha/beta-Hydrolases"/>
    <property type="match status" value="1"/>
</dbReference>
<evidence type="ECO:0000313" key="3">
    <source>
        <dbReference type="Proteomes" id="UP001190926"/>
    </source>
</evidence>